<dbReference type="AlphaFoldDB" id="A0A0A0LCE2"/>
<evidence type="ECO:0000256" key="4">
    <source>
        <dbReference type="ARBA" id="ARBA00022448"/>
    </source>
</evidence>
<dbReference type="InterPro" id="IPR000711">
    <property type="entry name" value="ATPase_OSCP/dsu"/>
</dbReference>
<reference evidence="9 10" key="4">
    <citation type="journal article" date="2011" name="BMC Genomics">
        <title>RNA-Seq improves annotation of protein-coding genes in the cucumber genome.</title>
        <authorList>
            <person name="Li Z."/>
            <person name="Zhang Z."/>
            <person name="Yan P."/>
            <person name="Huang S."/>
            <person name="Fei Z."/>
            <person name="Lin K."/>
        </authorList>
    </citation>
    <scope>NUCLEOTIDE SEQUENCE [LARGE SCALE GENOMIC DNA]</scope>
    <source>
        <strain evidence="10">cv. 9930</strain>
    </source>
</reference>
<dbReference type="PROSITE" id="PS00389">
    <property type="entry name" value="ATPASE_DELTA"/>
    <property type="match status" value="1"/>
</dbReference>
<organism evidence="9 10">
    <name type="scientific">Cucumis sativus</name>
    <name type="common">Cucumber</name>
    <dbReference type="NCBI Taxonomy" id="3659"/>
    <lineage>
        <taxon>Eukaryota</taxon>
        <taxon>Viridiplantae</taxon>
        <taxon>Streptophyta</taxon>
        <taxon>Embryophyta</taxon>
        <taxon>Tracheophyta</taxon>
        <taxon>Spermatophyta</taxon>
        <taxon>Magnoliopsida</taxon>
        <taxon>eudicotyledons</taxon>
        <taxon>Gunneridae</taxon>
        <taxon>Pentapetalae</taxon>
        <taxon>rosids</taxon>
        <taxon>fabids</taxon>
        <taxon>Cucurbitales</taxon>
        <taxon>Cucurbitaceae</taxon>
        <taxon>Benincaseae</taxon>
        <taxon>Cucumis</taxon>
    </lineage>
</organism>
<evidence type="ECO:0000256" key="3">
    <source>
        <dbReference type="ARBA" id="ARBA00011648"/>
    </source>
</evidence>
<dbReference type="STRING" id="3659.A0A0A0LCE2"/>
<dbReference type="Gene3D" id="1.10.520.20">
    <property type="entry name" value="N-terminal domain of the delta subunit of the F1F0-ATP synthase"/>
    <property type="match status" value="1"/>
</dbReference>
<dbReference type="PRINTS" id="PR00125">
    <property type="entry name" value="ATPASEDELTA"/>
</dbReference>
<comment type="subcellular location">
    <subcellularLocation>
        <location evidence="1">Membrane</location>
    </subcellularLocation>
</comment>
<dbReference type="OMA" id="YSIEGLY"/>
<dbReference type="EMBL" id="CM002924">
    <property type="protein sequence ID" value="KGN58594.1"/>
    <property type="molecule type" value="Genomic_DNA"/>
</dbReference>
<keyword evidence="6" id="KW-0406">Ion transport</keyword>
<evidence type="ECO:0000313" key="10">
    <source>
        <dbReference type="Proteomes" id="UP000029981"/>
    </source>
</evidence>
<dbReference type="InterPro" id="IPR020781">
    <property type="entry name" value="ATPase_OSCP/d_CS"/>
</dbReference>
<proteinExistence type="inferred from homology"/>
<dbReference type="Pfam" id="PF00213">
    <property type="entry name" value="OSCP"/>
    <property type="match status" value="1"/>
</dbReference>
<dbReference type="GO" id="GO:0046933">
    <property type="term" value="F:proton-transporting ATP synthase activity, rotational mechanism"/>
    <property type="evidence" value="ECO:0007669"/>
    <property type="project" value="InterPro"/>
</dbReference>
<sequence length="206" mass="22439">MAFASRIKSTISVLTKLSRTYTAASGRNEGKVKVPIALFGGSGNYASALYPAAIKANSLDKVEFELVNLVQAVKKSPTFSQFTMDLSIPAKTRVKALSGLRVVLAENGRLRYVDSIAKKFLELTMAHRGEVKAIVTTVIPIPAQEEKELKETMQDIIGQGKKVKLEQKIDPNILGGLVVEFGEKVFDMSIKTRALQIKVLAPTCNS</sequence>
<comment type="subunit">
    <text evidence="3">F-type ATPases have 2 components, CF(1) - the catalytic core - and CF(0) - the membrane proton channel. CF(1) has five subunits: alpha(3), beta(3), gamma(1), delta(1), epsilon(1). CF(0) has three main subunits: a, b and c.</text>
</comment>
<evidence type="ECO:0000256" key="2">
    <source>
        <dbReference type="ARBA" id="ARBA00007046"/>
    </source>
</evidence>
<dbReference type="HAMAP" id="MF_01416">
    <property type="entry name" value="ATP_synth_delta_bact"/>
    <property type="match status" value="1"/>
</dbReference>
<dbReference type="NCBIfam" id="TIGR01145">
    <property type="entry name" value="ATP_synt_delta"/>
    <property type="match status" value="1"/>
</dbReference>
<accession>A0A0A0LCE2</accession>
<evidence type="ECO:0000256" key="5">
    <source>
        <dbReference type="ARBA" id="ARBA00022781"/>
    </source>
</evidence>
<comment type="similarity">
    <text evidence="2">Belongs to the ATPase delta chain family.</text>
</comment>
<reference evidence="9 10" key="1">
    <citation type="journal article" date="2009" name="Nat. Genet.">
        <title>The genome of the cucumber, Cucumis sativus L.</title>
        <authorList>
            <person name="Huang S."/>
            <person name="Li R."/>
            <person name="Zhang Z."/>
            <person name="Li L."/>
            <person name="Gu X."/>
            <person name="Fan W."/>
            <person name="Lucas W.J."/>
            <person name="Wang X."/>
            <person name="Xie B."/>
            <person name="Ni P."/>
            <person name="Ren Y."/>
            <person name="Zhu H."/>
            <person name="Li J."/>
            <person name="Lin K."/>
            <person name="Jin W."/>
            <person name="Fei Z."/>
            <person name="Li G."/>
            <person name="Staub J."/>
            <person name="Kilian A."/>
            <person name="van der Vossen E.A."/>
            <person name="Wu Y."/>
            <person name="Guo J."/>
            <person name="He J."/>
            <person name="Jia Z."/>
            <person name="Ren Y."/>
            <person name="Tian G."/>
            <person name="Lu Y."/>
            <person name="Ruan J."/>
            <person name="Qian W."/>
            <person name="Wang M."/>
            <person name="Huang Q."/>
            <person name="Li B."/>
            <person name="Xuan Z."/>
            <person name="Cao J."/>
            <person name="Asan"/>
            <person name="Wu Z."/>
            <person name="Zhang J."/>
            <person name="Cai Q."/>
            <person name="Bai Y."/>
            <person name="Zhao B."/>
            <person name="Han Y."/>
            <person name="Li Y."/>
            <person name="Li X."/>
            <person name="Wang S."/>
            <person name="Shi Q."/>
            <person name="Liu S."/>
            <person name="Cho W.K."/>
            <person name="Kim J.Y."/>
            <person name="Xu Y."/>
            <person name="Heller-Uszynska K."/>
            <person name="Miao H."/>
            <person name="Cheng Z."/>
            <person name="Zhang S."/>
            <person name="Wu J."/>
            <person name="Yang Y."/>
            <person name="Kang H."/>
            <person name="Li M."/>
            <person name="Liang H."/>
            <person name="Ren X."/>
            <person name="Shi Z."/>
            <person name="Wen M."/>
            <person name="Jian M."/>
            <person name="Yang H."/>
            <person name="Zhang G."/>
            <person name="Yang Z."/>
            <person name="Chen R."/>
            <person name="Liu S."/>
            <person name="Li J."/>
            <person name="Ma L."/>
            <person name="Liu H."/>
            <person name="Zhou Y."/>
            <person name="Zhao J."/>
            <person name="Fang X."/>
            <person name="Li G."/>
            <person name="Fang L."/>
            <person name="Li Y."/>
            <person name="Liu D."/>
            <person name="Zheng H."/>
            <person name="Zhang Y."/>
            <person name="Qin N."/>
            <person name="Li Z."/>
            <person name="Yang G."/>
            <person name="Yang S."/>
            <person name="Bolund L."/>
            <person name="Kristiansen K."/>
            <person name="Zheng H."/>
            <person name="Li S."/>
            <person name="Zhang X."/>
            <person name="Yang H."/>
            <person name="Wang J."/>
            <person name="Sun R."/>
            <person name="Zhang B."/>
            <person name="Jiang S."/>
            <person name="Wang J."/>
            <person name="Du Y."/>
            <person name="Li S."/>
        </authorList>
    </citation>
    <scope>NUCLEOTIDE SEQUENCE [LARGE SCALE GENOMIC DNA]</scope>
    <source>
        <strain evidence="10">cv. 9930</strain>
    </source>
</reference>
<reference evidence="9 10" key="3">
    <citation type="journal article" date="2010" name="BMC Genomics">
        <title>Transcriptome sequencing and comparative analysis of cucumber flowers with different sex types.</title>
        <authorList>
            <person name="Guo S."/>
            <person name="Zheng Y."/>
            <person name="Joung J.G."/>
            <person name="Liu S."/>
            <person name="Zhang Z."/>
            <person name="Crasta O.R."/>
            <person name="Sobral B.W."/>
            <person name="Xu Y."/>
            <person name="Huang S."/>
            <person name="Fei Z."/>
        </authorList>
    </citation>
    <scope>NUCLEOTIDE SEQUENCE [LARGE SCALE GENOMIC DNA]</scope>
    <source>
        <strain evidence="10">cv. 9930</strain>
    </source>
</reference>
<evidence type="ECO:0000256" key="7">
    <source>
        <dbReference type="ARBA" id="ARBA00023136"/>
    </source>
</evidence>
<keyword evidence="8" id="KW-0066">ATP synthesis</keyword>
<evidence type="ECO:0000256" key="8">
    <source>
        <dbReference type="ARBA" id="ARBA00023310"/>
    </source>
</evidence>
<dbReference type="InterPro" id="IPR026015">
    <property type="entry name" value="ATP_synth_OSCP/delta_N_sf"/>
</dbReference>
<evidence type="ECO:0000256" key="1">
    <source>
        <dbReference type="ARBA" id="ARBA00004370"/>
    </source>
</evidence>
<keyword evidence="5" id="KW-0375">Hydrogen ion transport</keyword>
<keyword evidence="7" id="KW-0472">Membrane</keyword>
<dbReference type="GO" id="GO:0042776">
    <property type="term" value="P:proton motive force-driven mitochondrial ATP synthesis"/>
    <property type="evidence" value="ECO:0000318"/>
    <property type="project" value="GO_Central"/>
</dbReference>
<dbReference type="GO" id="GO:0005739">
    <property type="term" value="C:mitochondrion"/>
    <property type="evidence" value="ECO:0007669"/>
    <property type="project" value="GOC"/>
</dbReference>
<dbReference type="Proteomes" id="UP000029981">
    <property type="component" value="Chromosome 3"/>
</dbReference>
<dbReference type="Gramene" id="KGN58594">
    <property type="protein sequence ID" value="KGN58594"/>
    <property type="gene ID" value="Csa_3G696890"/>
</dbReference>
<name>A0A0A0LCE2_CUCSA</name>
<protein>
    <recommendedName>
        <fullName evidence="11">ATP synthase subunit O, mitochondrial</fullName>
    </recommendedName>
</protein>
<gene>
    <name evidence="9" type="ORF">Csa_3G696890</name>
</gene>
<evidence type="ECO:0000313" key="9">
    <source>
        <dbReference type="EMBL" id="KGN58594.1"/>
    </source>
</evidence>
<evidence type="ECO:0000256" key="6">
    <source>
        <dbReference type="ARBA" id="ARBA00023065"/>
    </source>
</evidence>
<dbReference type="GO" id="GO:0016020">
    <property type="term" value="C:membrane"/>
    <property type="evidence" value="ECO:0007669"/>
    <property type="project" value="UniProtKB-SubCell"/>
</dbReference>
<dbReference type="PANTHER" id="PTHR11910">
    <property type="entry name" value="ATP SYNTHASE DELTA CHAIN"/>
    <property type="match status" value="1"/>
</dbReference>
<keyword evidence="10" id="KW-1185">Reference proteome</keyword>
<dbReference type="SUPFAM" id="SSF47928">
    <property type="entry name" value="N-terminal domain of the delta subunit of the F1F0-ATP synthase"/>
    <property type="match status" value="1"/>
</dbReference>
<evidence type="ECO:0008006" key="11">
    <source>
        <dbReference type="Google" id="ProtNLM"/>
    </source>
</evidence>
<reference evidence="9 10" key="2">
    <citation type="journal article" date="2009" name="PLoS ONE">
        <title>An integrated genetic and cytogenetic map of the cucumber genome.</title>
        <authorList>
            <person name="Ren Y."/>
            <person name="Zhang Z."/>
            <person name="Liu J."/>
            <person name="Staub J.E."/>
            <person name="Han Y."/>
            <person name="Cheng Z."/>
            <person name="Li X."/>
            <person name="Lu J."/>
            <person name="Miao H."/>
            <person name="Kang H."/>
            <person name="Xie B."/>
            <person name="Gu X."/>
            <person name="Wang X."/>
            <person name="Du Y."/>
            <person name="Jin W."/>
            <person name="Huang S."/>
        </authorList>
    </citation>
    <scope>NUCLEOTIDE SEQUENCE [LARGE SCALE GENOMIC DNA]</scope>
    <source>
        <strain evidence="10">cv. 9930</strain>
    </source>
</reference>
<keyword evidence="4" id="KW-0813">Transport</keyword>